<evidence type="ECO:0000313" key="4">
    <source>
        <dbReference type="EMBL" id="KAK8105995.1"/>
    </source>
</evidence>
<keyword evidence="5" id="KW-1185">Reference proteome</keyword>
<dbReference type="PANTHER" id="PTHR13347">
    <property type="entry name" value="HEAT REPEAT-CONTAINING PROTEIN 3"/>
    <property type="match status" value="1"/>
</dbReference>
<protein>
    <recommendedName>
        <fullName evidence="3">SYO1-like TPR repeats domain-containing protein</fullName>
    </recommendedName>
</protein>
<feature type="region of interest" description="Disordered" evidence="2">
    <location>
        <begin position="357"/>
        <end position="403"/>
    </location>
</feature>
<dbReference type="InterPro" id="IPR057990">
    <property type="entry name" value="TPR_SYO1"/>
</dbReference>
<dbReference type="InterPro" id="IPR011989">
    <property type="entry name" value="ARM-like"/>
</dbReference>
<evidence type="ECO:0000313" key="5">
    <source>
        <dbReference type="Proteomes" id="UP001392437"/>
    </source>
</evidence>
<dbReference type="Proteomes" id="UP001392437">
    <property type="component" value="Unassembled WGS sequence"/>
</dbReference>
<organism evidence="4 5">
    <name type="scientific">Apiospora kogelbergensis</name>
    <dbReference type="NCBI Taxonomy" id="1337665"/>
    <lineage>
        <taxon>Eukaryota</taxon>
        <taxon>Fungi</taxon>
        <taxon>Dikarya</taxon>
        <taxon>Ascomycota</taxon>
        <taxon>Pezizomycotina</taxon>
        <taxon>Sordariomycetes</taxon>
        <taxon>Xylariomycetidae</taxon>
        <taxon>Amphisphaeriales</taxon>
        <taxon>Apiosporaceae</taxon>
        <taxon>Apiospora</taxon>
    </lineage>
</organism>
<dbReference type="InterPro" id="IPR052616">
    <property type="entry name" value="SYO1-like"/>
</dbReference>
<feature type="compositionally biased region" description="Acidic residues" evidence="2">
    <location>
        <begin position="377"/>
        <end position="403"/>
    </location>
</feature>
<dbReference type="InterPro" id="IPR016024">
    <property type="entry name" value="ARM-type_fold"/>
</dbReference>
<evidence type="ECO:0000256" key="2">
    <source>
        <dbReference type="SAM" id="MobiDB-lite"/>
    </source>
</evidence>
<dbReference type="CDD" id="cd13394">
    <property type="entry name" value="Syo1_like"/>
    <property type="match status" value="1"/>
</dbReference>
<feature type="domain" description="SYO1-like TPR repeats" evidence="3">
    <location>
        <begin position="434"/>
        <end position="685"/>
    </location>
</feature>
<feature type="compositionally biased region" description="Basic and acidic residues" evidence="2">
    <location>
        <begin position="357"/>
        <end position="376"/>
    </location>
</feature>
<reference evidence="4 5" key="1">
    <citation type="submission" date="2023-01" db="EMBL/GenBank/DDBJ databases">
        <title>Analysis of 21 Apiospora genomes using comparative genomics revels a genus with tremendous synthesis potential of carbohydrate active enzymes and secondary metabolites.</title>
        <authorList>
            <person name="Sorensen T."/>
        </authorList>
    </citation>
    <scope>NUCLEOTIDE SEQUENCE [LARGE SCALE GENOMIC DNA]</scope>
    <source>
        <strain evidence="4 5">CBS 117206</strain>
    </source>
</reference>
<dbReference type="AlphaFoldDB" id="A0AAW0QJ84"/>
<dbReference type="SUPFAM" id="SSF48371">
    <property type="entry name" value="ARM repeat"/>
    <property type="match status" value="1"/>
</dbReference>
<dbReference type="PANTHER" id="PTHR13347:SF1">
    <property type="entry name" value="HEAT REPEAT-CONTAINING PROTEIN 3"/>
    <property type="match status" value="1"/>
</dbReference>
<name>A0AAW0QJ84_9PEZI</name>
<feature type="region of interest" description="Disordered" evidence="2">
    <location>
        <begin position="34"/>
        <end position="54"/>
    </location>
</feature>
<dbReference type="Gene3D" id="1.25.10.10">
    <property type="entry name" value="Leucine-rich Repeat Variant"/>
    <property type="match status" value="2"/>
</dbReference>
<dbReference type="Pfam" id="PF25567">
    <property type="entry name" value="TPR_SYO1"/>
    <property type="match status" value="1"/>
</dbReference>
<accession>A0AAW0QJ84</accession>
<gene>
    <name evidence="4" type="ORF">PG999_009354</name>
</gene>
<comment type="similarity">
    <text evidence="1">Belongs to the nuclear import and ribosome assembly adapter family.</text>
</comment>
<comment type="caution">
    <text evidence="4">The sequence shown here is derived from an EMBL/GenBank/DDBJ whole genome shotgun (WGS) entry which is preliminary data.</text>
</comment>
<dbReference type="EMBL" id="JAQQWP010000008">
    <property type="protein sequence ID" value="KAK8105995.1"/>
    <property type="molecule type" value="Genomic_DNA"/>
</dbReference>
<evidence type="ECO:0000259" key="3">
    <source>
        <dbReference type="Pfam" id="PF25567"/>
    </source>
</evidence>
<proteinExistence type="inferred from homology"/>
<dbReference type="GO" id="GO:0042273">
    <property type="term" value="P:ribosomal large subunit biogenesis"/>
    <property type="evidence" value="ECO:0007669"/>
    <property type="project" value="TreeGrafter"/>
</dbReference>
<evidence type="ECO:0000256" key="1">
    <source>
        <dbReference type="ARBA" id="ARBA00049983"/>
    </source>
</evidence>
<sequence length="687" mass="74660">MNDWKIFLVLRPGRPEGILIKFWAALASWESQGETGARGGQRSDPIAKPVKPPTDPELAALRESSILPVVKNLQSAEPAKRTEAAGAIANIIQDTKCRKLLLREQVVHIVLTETLTDASLESRAAGWEILKLLTEKEEADFCIHLFRVDVLTAIEHAAQKITETLTGPNIANLSKASKAEQTLMWNIAEALCAILIGLAEAQDEILVAVSGNDAAVRFLFTLISCDAATTEVANGALSCMMTLSEDNRQFVERILGDDQNKCFKHLLAFKSGRSLRAVLACGILHNIFSTMQWDDANPGREKSSDATLIPALSDALDSPQGSQTNGAGDSDTVEILQLALEIIASIGTGILESLEKGERAEIDGDPGLDGKDGRMDMDDDDDDDDNDDDKDDEGEEDEMDDDEIEADMGLVTGADDGPNEISGIDDLPTLKLLMYKAIPQIIKTAHSTQSTEETTSLIRTHALTALNNIAWTVSCLDFSEDSNAAIQKAWAPIAQIMWKETVAYVLASDTSDVGLATIVTSLAWAIARALRQDTPLQGGEQQKFISLYHASKNLPAEGEEDPFQSLGVKCLGVLGQLALDPAPIDLNREIGVFLLTVVGGLPDSTPLADGVEALNQLFDIYGDASYACDKEVFWQIGFLKHFEEAIAKIKAATKKVDKRAQTELRARADETTMNLSRFVQYKQKNKP</sequence>
<dbReference type="GO" id="GO:0051082">
    <property type="term" value="F:unfolded protein binding"/>
    <property type="evidence" value="ECO:0007669"/>
    <property type="project" value="TreeGrafter"/>
</dbReference>
<dbReference type="GO" id="GO:0006606">
    <property type="term" value="P:protein import into nucleus"/>
    <property type="evidence" value="ECO:0007669"/>
    <property type="project" value="TreeGrafter"/>
</dbReference>